<proteinExistence type="predicted"/>
<dbReference type="EMBL" id="JAPFQN010000005">
    <property type="protein sequence ID" value="MCX2743804.1"/>
    <property type="molecule type" value="Genomic_DNA"/>
</dbReference>
<evidence type="ECO:0008006" key="3">
    <source>
        <dbReference type="Google" id="ProtNLM"/>
    </source>
</evidence>
<evidence type="ECO:0000313" key="2">
    <source>
        <dbReference type="Proteomes" id="UP001209885"/>
    </source>
</evidence>
<name>A0ABT3RPT2_9BACT</name>
<organism evidence="1 2">
    <name type="scientific">Mangrovivirga halotolerans</name>
    <dbReference type="NCBI Taxonomy" id="2993936"/>
    <lineage>
        <taxon>Bacteria</taxon>
        <taxon>Pseudomonadati</taxon>
        <taxon>Bacteroidota</taxon>
        <taxon>Cytophagia</taxon>
        <taxon>Cytophagales</taxon>
        <taxon>Mangrovivirgaceae</taxon>
        <taxon>Mangrovivirga</taxon>
    </lineage>
</organism>
<comment type="caution">
    <text evidence="1">The sequence shown here is derived from an EMBL/GenBank/DDBJ whole genome shotgun (WGS) entry which is preliminary data.</text>
</comment>
<keyword evidence="2" id="KW-1185">Reference proteome</keyword>
<dbReference type="RefSeq" id="WP_266056236.1">
    <property type="nucleotide sequence ID" value="NZ_JAPFQN010000005.1"/>
</dbReference>
<gene>
    <name evidence="1" type="ORF">OO013_08005</name>
</gene>
<accession>A0ABT3RPT2</accession>
<dbReference type="Proteomes" id="UP001209885">
    <property type="component" value="Unassembled WGS sequence"/>
</dbReference>
<protein>
    <recommendedName>
        <fullName evidence="3">Lipoprotein</fullName>
    </recommendedName>
</protein>
<sequence length="136" mass="15709">MKTIIFIFSLLTLFGCVTKGQKISNSIDCSNLNRNLIAETLMEQFGENWVTDFNEINGEIIIGLRKSSGNIFVDNNFLKLKGISQEEFNKFWEKLNKDHICISNDNPELKEADFLKLWENGKLLYIVYYSNSNAKN</sequence>
<dbReference type="PROSITE" id="PS51257">
    <property type="entry name" value="PROKAR_LIPOPROTEIN"/>
    <property type="match status" value="1"/>
</dbReference>
<evidence type="ECO:0000313" key="1">
    <source>
        <dbReference type="EMBL" id="MCX2743804.1"/>
    </source>
</evidence>
<reference evidence="1 2" key="1">
    <citation type="submission" date="2022-11" db="EMBL/GenBank/DDBJ databases">
        <title>The characterization of three novel Bacteroidetes species and genomic analysis of their roles in tidal elemental geochemical cycles.</title>
        <authorList>
            <person name="Ma K."/>
        </authorList>
    </citation>
    <scope>NUCLEOTIDE SEQUENCE [LARGE SCALE GENOMIC DNA]</scope>
    <source>
        <strain evidence="1 2">M17</strain>
    </source>
</reference>